<reference evidence="13 14" key="1">
    <citation type="journal article" date="2020" name="G3 (Bethesda)">
        <title>Genetic Underpinnings of Host Manipulation by Ophiocordyceps as Revealed by Comparative Transcriptomics.</title>
        <authorList>
            <person name="Will I."/>
            <person name="Das B."/>
            <person name="Trinh T."/>
            <person name="Brachmann A."/>
            <person name="Ohm R.A."/>
            <person name="de Bekker C."/>
        </authorList>
    </citation>
    <scope>NUCLEOTIDE SEQUENCE [LARGE SCALE GENOMIC DNA]</scope>
    <source>
        <strain evidence="13 14">EC05</strain>
    </source>
</reference>
<dbReference type="AlphaFoldDB" id="A0A8H4Q0F2"/>
<feature type="chain" id="PRO_5034068406" evidence="11">
    <location>
        <begin position="21"/>
        <end position="321"/>
    </location>
</feature>
<dbReference type="OrthoDB" id="4504960at2759"/>
<evidence type="ECO:0000256" key="1">
    <source>
        <dbReference type="ARBA" id="ARBA00004308"/>
    </source>
</evidence>
<protein>
    <submittedName>
        <fullName evidence="13">Mannose-6-phosphate receptor, binding protein</fullName>
    </submittedName>
</protein>
<evidence type="ECO:0000256" key="6">
    <source>
        <dbReference type="ARBA" id="ARBA00023136"/>
    </source>
</evidence>
<evidence type="ECO:0000256" key="2">
    <source>
        <dbReference type="ARBA" id="ARBA00022448"/>
    </source>
</evidence>
<feature type="region of interest" description="Disordered" evidence="9">
    <location>
        <begin position="137"/>
        <end position="164"/>
    </location>
</feature>
<evidence type="ECO:0000256" key="8">
    <source>
        <dbReference type="ARBA" id="ARBA00023180"/>
    </source>
</evidence>
<evidence type="ECO:0000256" key="7">
    <source>
        <dbReference type="ARBA" id="ARBA00023157"/>
    </source>
</evidence>
<dbReference type="GO" id="GO:0010008">
    <property type="term" value="C:endosome membrane"/>
    <property type="evidence" value="ECO:0007669"/>
    <property type="project" value="UniProtKB-SubCell"/>
</dbReference>
<comment type="subcellular location">
    <subcellularLocation>
        <location evidence="1">Endomembrane system</location>
    </subcellularLocation>
</comment>
<dbReference type="PROSITE" id="PS51914">
    <property type="entry name" value="MRH"/>
    <property type="match status" value="1"/>
</dbReference>
<sequence length="321" mass="34428">MRRLRISVALLAGAVAAAVAGEAASSSTTTTAPACTATSSTGSGAFFDLRPDLAGPPNKAKDYHAKGYDYGSNFTLNICGAVVEPVKDVVGIDKELWANVSAFYTTHGNVYSIGSQSLDLRSRGRKLVLQYAGGSPCGPKATKDGRDQHSIDKAAKKTDDKTSERRKSTTISFLCDKDPGSTQASVSFVGADADECAYFFEARSIHACAHAEPHKPGSVGPGSVFGIILLIAVLVYVLGGVFYNRTVTNARGWRQLPNYSLWAGIGGFVSDLFLAAWSWCCRYVPARRGGYSYLNSNASSRHRSSDAENRLIDQLDEEWED</sequence>
<proteinExistence type="predicted"/>
<dbReference type="Pfam" id="PF02157">
    <property type="entry name" value="Man-6-P_recep"/>
    <property type="match status" value="1"/>
</dbReference>
<dbReference type="SUPFAM" id="SSF50911">
    <property type="entry name" value="Mannose 6-phosphate receptor domain"/>
    <property type="match status" value="1"/>
</dbReference>
<evidence type="ECO:0000256" key="11">
    <source>
        <dbReference type="SAM" id="SignalP"/>
    </source>
</evidence>
<keyword evidence="7" id="KW-1015">Disulfide bond</keyword>
<feature type="signal peptide" evidence="11">
    <location>
        <begin position="1"/>
        <end position="20"/>
    </location>
</feature>
<evidence type="ECO:0000256" key="9">
    <source>
        <dbReference type="SAM" id="MobiDB-lite"/>
    </source>
</evidence>
<dbReference type="Proteomes" id="UP000562929">
    <property type="component" value="Unassembled WGS sequence"/>
</dbReference>
<dbReference type="FunFam" id="2.70.130.10:FF:000024">
    <property type="entry name" value="Putative vacuolar sorting receptor"/>
    <property type="match status" value="1"/>
</dbReference>
<keyword evidence="2" id="KW-0813">Transport</keyword>
<dbReference type="InterPro" id="IPR044865">
    <property type="entry name" value="MRH_dom"/>
</dbReference>
<name>A0A8H4Q0F2_9HYPO</name>
<organism evidence="13 14">
    <name type="scientific">Ophiocordyceps camponoti-floridani</name>
    <dbReference type="NCBI Taxonomy" id="2030778"/>
    <lineage>
        <taxon>Eukaryota</taxon>
        <taxon>Fungi</taxon>
        <taxon>Dikarya</taxon>
        <taxon>Ascomycota</taxon>
        <taxon>Pezizomycotina</taxon>
        <taxon>Sordariomycetes</taxon>
        <taxon>Hypocreomycetidae</taxon>
        <taxon>Hypocreales</taxon>
        <taxon>Ophiocordycipitaceae</taxon>
        <taxon>Ophiocordyceps</taxon>
    </lineage>
</organism>
<evidence type="ECO:0000256" key="10">
    <source>
        <dbReference type="SAM" id="Phobius"/>
    </source>
</evidence>
<dbReference type="InterPro" id="IPR009011">
    <property type="entry name" value="Man6P_isomerase_rcpt-bd_dom_sf"/>
</dbReference>
<comment type="caution">
    <text evidence="13">The sequence shown here is derived from an EMBL/GenBank/DDBJ whole genome shotgun (WGS) entry which is preliminary data.</text>
</comment>
<gene>
    <name evidence="13" type="ORF">GQ602_006977</name>
</gene>
<evidence type="ECO:0000313" key="14">
    <source>
        <dbReference type="Proteomes" id="UP000562929"/>
    </source>
</evidence>
<feature type="domain" description="MRH" evidence="12">
    <location>
        <begin position="58"/>
        <end position="210"/>
    </location>
</feature>
<evidence type="ECO:0000259" key="12">
    <source>
        <dbReference type="PROSITE" id="PS51914"/>
    </source>
</evidence>
<feature type="compositionally biased region" description="Basic and acidic residues" evidence="9">
    <location>
        <begin position="141"/>
        <end position="164"/>
    </location>
</feature>
<evidence type="ECO:0000256" key="3">
    <source>
        <dbReference type="ARBA" id="ARBA00022692"/>
    </source>
</evidence>
<feature type="transmembrane region" description="Helical" evidence="10">
    <location>
        <begin position="256"/>
        <end position="279"/>
    </location>
</feature>
<dbReference type="PANTHER" id="PTHR15071:SF0">
    <property type="entry name" value="MANNOSE 6-PHOSPHATE RECEPTOR-LIKE PROTEIN 1"/>
    <property type="match status" value="1"/>
</dbReference>
<keyword evidence="8" id="KW-0325">Glycoprotein</keyword>
<dbReference type="GO" id="GO:0005770">
    <property type="term" value="C:late endosome"/>
    <property type="evidence" value="ECO:0007669"/>
    <property type="project" value="TreeGrafter"/>
</dbReference>
<feature type="transmembrane region" description="Helical" evidence="10">
    <location>
        <begin position="224"/>
        <end position="244"/>
    </location>
</feature>
<dbReference type="InterPro" id="IPR028927">
    <property type="entry name" value="Man-6-P_rcpt"/>
</dbReference>
<keyword evidence="5 10" id="KW-1133">Transmembrane helix</keyword>
<dbReference type="GO" id="GO:0007034">
    <property type="term" value="P:vacuolar transport"/>
    <property type="evidence" value="ECO:0007669"/>
    <property type="project" value="TreeGrafter"/>
</dbReference>
<keyword evidence="3 10" id="KW-0812">Transmembrane</keyword>
<keyword evidence="14" id="KW-1185">Reference proteome</keyword>
<keyword evidence="6 10" id="KW-0472">Membrane</keyword>
<dbReference type="PANTHER" id="PTHR15071">
    <property type="entry name" value="MANNOSE-6-PHOSPHATE RECEPTOR FAMILY MEMBER"/>
    <property type="match status" value="1"/>
</dbReference>
<dbReference type="EMBL" id="JAACLJ010000009">
    <property type="protein sequence ID" value="KAF4580840.1"/>
    <property type="molecule type" value="Genomic_DNA"/>
</dbReference>
<dbReference type="Gene3D" id="2.70.130.10">
    <property type="entry name" value="Mannose-6-phosphate receptor binding domain"/>
    <property type="match status" value="1"/>
</dbReference>
<evidence type="ECO:0000256" key="5">
    <source>
        <dbReference type="ARBA" id="ARBA00022989"/>
    </source>
</evidence>
<evidence type="ECO:0000313" key="13">
    <source>
        <dbReference type="EMBL" id="KAF4580840.1"/>
    </source>
</evidence>
<keyword evidence="4 11" id="KW-0732">Signal</keyword>
<evidence type="ECO:0000256" key="4">
    <source>
        <dbReference type="ARBA" id="ARBA00022729"/>
    </source>
</evidence>
<dbReference type="GO" id="GO:0000139">
    <property type="term" value="C:Golgi membrane"/>
    <property type="evidence" value="ECO:0007669"/>
    <property type="project" value="UniProtKB-SubCell"/>
</dbReference>
<accession>A0A8H4Q0F2</accession>
<keyword evidence="13" id="KW-0675">Receptor</keyword>